<dbReference type="InterPro" id="IPR009097">
    <property type="entry name" value="Cyclic_Pdiesterase"/>
</dbReference>
<reference evidence="1" key="2">
    <citation type="submission" date="2020-09" db="EMBL/GenBank/DDBJ databases">
        <authorList>
            <person name="Sun Q."/>
            <person name="Zhou Y."/>
        </authorList>
    </citation>
    <scope>NUCLEOTIDE SEQUENCE</scope>
    <source>
        <strain evidence="1">CGMCC 1.12153</strain>
    </source>
</reference>
<dbReference type="PANTHER" id="PTHR40037:SF1">
    <property type="entry name" value="PHOSPHOESTERASE SAOUHSC_00951-RELATED"/>
    <property type="match status" value="1"/>
</dbReference>
<dbReference type="Proteomes" id="UP000660110">
    <property type="component" value="Unassembled WGS sequence"/>
</dbReference>
<dbReference type="RefSeq" id="WP_188378372.1">
    <property type="nucleotide sequence ID" value="NZ_BMEL01000004.1"/>
</dbReference>
<reference evidence="1" key="1">
    <citation type="journal article" date="2014" name="Int. J. Syst. Evol. Microbiol.">
        <title>Complete genome sequence of Corynebacterium casei LMG S-19264T (=DSM 44701T), isolated from a smear-ripened cheese.</title>
        <authorList>
            <consortium name="US DOE Joint Genome Institute (JGI-PGF)"/>
            <person name="Walter F."/>
            <person name="Albersmeier A."/>
            <person name="Kalinowski J."/>
            <person name="Ruckert C."/>
        </authorList>
    </citation>
    <scope>NUCLEOTIDE SEQUENCE</scope>
    <source>
        <strain evidence="1">CGMCC 1.12153</strain>
    </source>
</reference>
<dbReference type="Pfam" id="PF13563">
    <property type="entry name" value="2_5_RNA_ligase2"/>
    <property type="match status" value="1"/>
</dbReference>
<dbReference type="EMBL" id="BMEL01000004">
    <property type="protein sequence ID" value="GGF29162.1"/>
    <property type="molecule type" value="Genomic_DNA"/>
</dbReference>
<proteinExistence type="predicted"/>
<dbReference type="Gene3D" id="3.90.1140.10">
    <property type="entry name" value="Cyclic phosphodiesterase"/>
    <property type="match status" value="1"/>
</dbReference>
<dbReference type="AlphaFoldDB" id="A0A917EY19"/>
<keyword evidence="2" id="KW-1185">Reference proteome</keyword>
<evidence type="ECO:0000313" key="2">
    <source>
        <dbReference type="Proteomes" id="UP000660110"/>
    </source>
</evidence>
<dbReference type="PANTHER" id="PTHR40037">
    <property type="entry name" value="PHOSPHOESTERASE YJCG-RELATED"/>
    <property type="match status" value="1"/>
</dbReference>
<sequence length="175" mass="19915">MSRTVGVATLLSGEEKLEVLTYWNMFEIDFNSTGVQSFDSPNFGYQGGTCEDAASLKKDLEQLWAAHPSFEVNVDGFGYFEEPSPVVYLKIEKNERLAALHKDVHQLLEQHCENLFALYAPDQWVPHITLAMGDISPEDIQIFKKEYHNHAPAFTQKVDHLALVEFKKDGRVELL</sequence>
<accession>A0A917EY19</accession>
<comment type="caution">
    <text evidence="1">The sequence shown here is derived from an EMBL/GenBank/DDBJ whole genome shotgun (WGS) entry which is preliminary data.</text>
</comment>
<dbReference type="SUPFAM" id="SSF55144">
    <property type="entry name" value="LigT-like"/>
    <property type="match status" value="1"/>
</dbReference>
<protein>
    <recommendedName>
        <fullName evidence="3">2'-5' RNA ligase family protein</fullName>
    </recommendedName>
</protein>
<evidence type="ECO:0008006" key="3">
    <source>
        <dbReference type="Google" id="ProtNLM"/>
    </source>
</evidence>
<organism evidence="1 2">
    <name type="scientific">Halobacillus andaensis</name>
    <dbReference type="NCBI Taxonomy" id="1176239"/>
    <lineage>
        <taxon>Bacteria</taxon>
        <taxon>Bacillati</taxon>
        <taxon>Bacillota</taxon>
        <taxon>Bacilli</taxon>
        <taxon>Bacillales</taxon>
        <taxon>Bacillaceae</taxon>
        <taxon>Halobacillus</taxon>
    </lineage>
</organism>
<name>A0A917EY19_HALAA</name>
<dbReference type="InterPro" id="IPR050580">
    <property type="entry name" value="2H_phosphoesterase_YjcG-like"/>
</dbReference>
<evidence type="ECO:0000313" key="1">
    <source>
        <dbReference type="EMBL" id="GGF29162.1"/>
    </source>
</evidence>
<gene>
    <name evidence="1" type="ORF">GCM10010954_30390</name>
</gene>